<evidence type="ECO:0000313" key="6">
    <source>
        <dbReference type="Proteomes" id="UP001487740"/>
    </source>
</evidence>
<organism evidence="5 6">
    <name type="scientific">Scylla paramamosain</name>
    <name type="common">Mud crab</name>
    <dbReference type="NCBI Taxonomy" id="85552"/>
    <lineage>
        <taxon>Eukaryota</taxon>
        <taxon>Metazoa</taxon>
        <taxon>Ecdysozoa</taxon>
        <taxon>Arthropoda</taxon>
        <taxon>Crustacea</taxon>
        <taxon>Multicrustacea</taxon>
        <taxon>Malacostraca</taxon>
        <taxon>Eumalacostraca</taxon>
        <taxon>Eucarida</taxon>
        <taxon>Decapoda</taxon>
        <taxon>Pleocyemata</taxon>
        <taxon>Brachyura</taxon>
        <taxon>Eubrachyura</taxon>
        <taxon>Portunoidea</taxon>
        <taxon>Portunidae</taxon>
        <taxon>Portuninae</taxon>
        <taxon>Scylla</taxon>
    </lineage>
</organism>
<name>A0AAW0UCB0_SCYPA</name>
<dbReference type="Proteomes" id="UP001487740">
    <property type="component" value="Unassembled WGS sequence"/>
</dbReference>
<dbReference type="InterPro" id="IPR004012">
    <property type="entry name" value="Run_dom"/>
</dbReference>
<accession>A0AAW0UCB0</accession>
<feature type="coiled-coil region" evidence="1">
    <location>
        <begin position="549"/>
        <end position="583"/>
    </location>
</feature>
<feature type="domain" description="RUN" evidence="4">
    <location>
        <begin position="40"/>
        <end position="194"/>
    </location>
</feature>
<feature type="region of interest" description="Disordered" evidence="2">
    <location>
        <begin position="817"/>
        <end position="858"/>
    </location>
</feature>
<dbReference type="Pfam" id="PF02759">
    <property type="entry name" value="RUN"/>
    <property type="match status" value="1"/>
</dbReference>
<comment type="caution">
    <text evidence="5">The sequence shown here is derived from an EMBL/GenBank/DDBJ whole genome shotgun (WGS) entry which is preliminary data.</text>
</comment>
<dbReference type="PANTHER" id="PTHR47194">
    <property type="entry name" value="SORTING NEXIN-29-RELATED"/>
    <property type="match status" value="1"/>
</dbReference>
<dbReference type="PROSITE" id="PS50826">
    <property type="entry name" value="RUN"/>
    <property type="match status" value="1"/>
</dbReference>
<gene>
    <name evidence="5" type="ORF">O3P69_005067</name>
</gene>
<feature type="region of interest" description="Disordered" evidence="2">
    <location>
        <begin position="475"/>
        <end position="499"/>
    </location>
</feature>
<sequence length="858" mass="95054">MSTSSDPDPHSAKRQELLSGILSAVQGCQVRFGGRTELATESDERVAFLCTQLEATLSHGLKPRPPNRGLAAIKQVTGIVTSGLSLNLGLPAAEHETSVLWWYVRELLTRHEYERFLLLKNVTTDVGRGRAWLRSLLNEHSLERYMHIVVCDEAMLKQWYEPWALLRHQEMAAMLPNLAAGLDSILLRGKSNPTLGALPPWNPEAQVAPAVSPPAESSTAAKRRDIKKKKKKVPSQLISFDDDYSRPDQGDVRSPLYHSAPTTCLSSPAPTTANSTPFSDRLEKYAHLRELEQAKKVLDSSKDAEASVEGPKEMGNVSTKPVREAPSPLQDCEVLDDGSSLGKERSHTFDDDSFHSLHEPSYQQLFENILPKQTDASPESNGNNTTENTIASNSVPITKASETKHFPSSDGDGGTVFTPVGRNSACSLIPVSPRGFTPFTGSRSDDENSIHSYTQEEVEEAAAAAVAAVMEGRGGSGGGGVISPPSVTSTVPSSSSGDTTLTLDELKSAVLEISRARDAAEGRRAEVAAALTQEMETSSMLRAEIALLQSQQQDILDKLNTRINALTRENELLKHQLKKYVGAVQLLRRQETQEAGQALSRTTPEYRDYHHEATAYEKKLIQVAEMHGELMEFNERLHKLLRLRESQVKNLRQQLVDLRGPLPDTPEEEEEEDLVSPRSPAREMDVSPCSRTLINIWIPTAFLTGSSADAHHVYQIYIRIKDDEWNIYRRFAQFYELHRQLKKKDPIIKSFDFPQKKTFGYKDEGVVEERRVRLQRYLRQVVNLLLTSHPQLTASPDKATFASVLPFFAEMVVTQDAGSSSSSSGSRPRPSRRGVLSRLSGAPMEQPVVPDSPQYNGL</sequence>
<dbReference type="CDD" id="cd07277">
    <property type="entry name" value="PX_RUN"/>
    <property type="match status" value="1"/>
</dbReference>
<dbReference type="PANTHER" id="PTHR47194:SF3">
    <property type="entry name" value="SORTING NEXIN 29"/>
    <property type="match status" value="1"/>
</dbReference>
<dbReference type="InterPro" id="IPR047329">
    <property type="entry name" value="RUN_SNX29"/>
</dbReference>
<dbReference type="SUPFAM" id="SSF140741">
    <property type="entry name" value="RUN domain-like"/>
    <property type="match status" value="1"/>
</dbReference>
<dbReference type="CDD" id="cd17689">
    <property type="entry name" value="RUN_SNX29"/>
    <property type="match status" value="1"/>
</dbReference>
<evidence type="ECO:0000256" key="1">
    <source>
        <dbReference type="SAM" id="Coils"/>
    </source>
</evidence>
<evidence type="ECO:0000259" key="3">
    <source>
        <dbReference type="PROSITE" id="PS50195"/>
    </source>
</evidence>
<dbReference type="Pfam" id="PF00787">
    <property type="entry name" value="PX"/>
    <property type="match status" value="1"/>
</dbReference>
<feature type="domain" description="PX" evidence="3">
    <location>
        <begin position="692"/>
        <end position="815"/>
    </location>
</feature>
<evidence type="ECO:0000313" key="5">
    <source>
        <dbReference type="EMBL" id="KAK8396843.1"/>
    </source>
</evidence>
<dbReference type="GO" id="GO:0035091">
    <property type="term" value="F:phosphatidylinositol binding"/>
    <property type="evidence" value="ECO:0007669"/>
    <property type="project" value="InterPro"/>
</dbReference>
<evidence type="ECO:0008006" key="7">
    <source>
        <dbReference type="Google" id="ProtNLM"/>
    </source>
</evidence>
<keyword evidence="1" id="KW-0175">Coiled coil</keyword>
<dbReference type="Gene3D" id="1.20.58.900">
    <property type="match status" value="1"/>
</dbReference>
<keyword evidence="6" id="KW-1185">Reference proteome</keyword>
<dbReference type="SMART" id="SM00593">
    <property type="entry name" value="RUN"/>
    <property type="match status" value="1"/>
</dbReference>
<feature type="compositionally biased region" description="Low complexity" evidence="2">
    <location>
        <begin position="483"/>
        <end position="496"/>
    </location>
</feature>
<dbReference type="InterPro" id="IPR037213">
    <property type="entry name" value="Run_dom_sf"/>
</dbReference>
<evidence type="ECO:0000256" key="2">
    <source>
        <dbReference type="SAM" id="MobiDB-lite"/>
    </source>
</evidence>
<evidence type="ECO:0000259" key="4">
    <source>
        <dbReference type="PROSITE" id="PS50826"/>
    </source>
</evidence>
<dbReference type="SUPFAM" id="SSF64268">
    <property type="entry name" value="PX domain"/>
    <property type="match status" value="1"/>
</dbReference>
<feature type="compositionally biased region" description="Polar residues" evidence="2">
    <location>
        <begin position="260"/>
        <end position="277"/>
    </location>
</feature>
<dbReference type="InterPro" id="IPR001683">
    <property type="entry name" value="PX_dom"/>
</dbReference>
<dbReference type="EMBL" id="JARAKH010000015">
    <property type="protein sequence ID" value="KAK8396843.1"/>
    <property type="molecule type" value="Genomic_DNA"/>
</dbReference>
<protein>
    <recommendedName>
        <fullName evidence="7">Sorting nexin-29</fullName>
    </recommendedName>
</protein>
<proteinExistence type="predicted"/>
<reference evidence="5 6" key="1">
    <citation type="submission" date="2023-03" db="EMBL/GenBank/DDBJ databases">
        <title>High-quality genome of Scylla paramamosain provides insights in environmental adaptation.</title>
        <authorList>
            <person name="Zhang L."/>
        </authorList>
    </citation>
    <scope>NUCLEOTIDE SEQUENCE [LARGE SCALE GENOMIC DNA]</scope>
    <source>
        <strain evidence="5">LZ_2023a</strain>
        <tissue evidence="5">Muscle</tissue>
    </source>
</reference>
<dbReference type="InterPro" id="IPR037916">
    <property type="entry name" value="SNX29_PX"/>
</dbReference>
<dbReference type="InterPro" id="IPR036871">
    <property type="entry name" value="PX_dom_sf"/>
</dbReference>
<dbReference type="AlphaFoldDB" id="A0AAW0UCB0"/>
<feature type="region of interest" description="Disordered" evidence="2">
    <location>
        <begin position="297"/>
        <end position="331"/>
    </location>
</feature>
<feature type="compositionally biased region" description="Acidic residues" evidence="2">
    <location>
        <begin position="665"/>
        <end position="674"/>
    </location>
</feature>
<dbReference type="Gene3D" id="3.30.1520.10">
    <property type="entry name" value="Phox-like domain"/>
    <property type="match status" value="1"/>
</dbReference>
<feature type="region of interest" description="Disordered" evidence="2">
    <location>
        <begin position="207"/>
        <end position="277"/>
    </location>
</feature>
<feature type="compositionally biased region" description="Basic residues" evidence="2">
    <location>
        <begin position="224"/>
        <end position="233"/>
    </location>
</feature>
<dbReference type="SMART" id="SM00312">
    <property type="entry name" value="PX"/>
    <property type="match status" value="1"/>
</dbReference>
<feature type="region of interest" description="Disordered" evidence="2">
    <location>
        <begin position="659"/>
        <end position="683"/>
    </location>
</feature>
<feature type="compositionally biased region" description="Low complexity" evidence="2">
    <location>
        <begin position="818"/>
        <end position="841"/>
    </location>
</feature>
<dbReference type="PROSITE" id="PS50195">
    <property type="entry name" value="PX"/>
    <property type="match status" value="1"/>
</dbReference>